<dbReference type="Proteomes" id="UP000735874">
    <property type="component" value="Unassembled WGS sequence"/>
</dbReference>
<comment type="caution">
    <text evidence="10">The sequence shown here is derived from an EMBL/GenBank/DDBJ whole genome shotgun (WGS) entry which is preliminary data.</text>
</comment>
<dbReference type="InterPro" id="IPR036427">
    <property type="entry name" value="Bromodomain-like_sf"/>
</dbReference>
<dbReference type="GO" id="GO:0006338">
    <property type="term" value="P:chromatin remodeling"/>
    <property type="evidence" value="ECO:0007669"/>
    <property type="project" value="TreeGrafter"/>
</dbReference>
<evidence type="ECO:0000313" key="7">
    <source>
        <dbReference type="EMBL" id="KAG2917949.1"/>
    </source>
</evidence>
<dbReference type="EMBL" id="RCMK01000641">
    <property type="protein sequence ID" value="KAG2917949.1"/>
    <property type="molecule type" value="Genomic_DNA"/>
</dbReference>
<feature type="region of interest" description="Disordered" evidence="3">
    <location>
        <begin position="957"/>
        <end position="978"/>
    </location>
</feature>
<evidence type="ECO:0000256" key="1">
    <source>
        <dbReference type="ARBA" id="ARBA00023117"/>
    </source>
</evidence>
<keyword evidence="1 2" id="KW-0103">Bromodomain</keyword>
<dbReference type="InterPro" id="IPR018359">
    <property type="entry name" value="Bromodomain_CS"/>
</dbReference>
<feature type="region of interest" description="Disordered" evidence="3">
    <location>
        <begin position="262"/>
        <end position="286"/>
    </location>
</feature>
<dbReference type="EMBL" id="RCMV01000633">
    <property type="protein sequence ID" value="KAG3214497.1"/>
    <property type="molecule type" value="Genomic_DNA"/>
</dbReference>
<dbReference type="Proteomes" id="UP000774804">
    <property type="component" value="Unassembled WGS sequence"/>
</dbReference>
<feature type="domain" description="Bromo" evidence="4">
    <location>
        <begin position="314"/>
        <end position="384"/>
    </location>
</feature>
<feature type="compositionally biased region" description="Basic and acidic residues" evidence="3">
    <location>
        <begin position="1365"/>
        <end position="1393"/>
    </location>
</feature>
<feature type="domain" description="Bromo" evidence="4">
    <location>
        <begin position="628"/>
        <end position="698"/>
    </location>
</feature>
<feature type="compositionally biased region" description="Polar residues" evidence="3">
    <location>
        <begin position="729"/>
        <end position="750"/>
    </location>
</feature>
<dbReference type="PROSITE" id="PS00633">
    <property type="entry name" value="BROMODOMAIN_1"/>
    <property type="match status" value="2"/>
</dbReference>
<dbReference type="InterPro" id="IPR050935">
    <property type="entry name" value="Bromo_chromatin_reader"/>
</dbReference>
<feature type="compositionally biased region" description="Basic and acidic residues" evidence="3">
    <location>
        <begin position="210"/>
        <end position="220"/>
    </location>
</feature>
<feature type="compositionally biased region" description="Low complexity" evidence="3">
    <location>
        <begin position="1306"/>
        <end position="1318"/>
    </location>
</feature>
<dbReference type="EMBL" id="RCMG01000638">
    <property type="protein sequence ID" value="KAG2851015.1"/>
    <property type="molecule type" value="Genomic_DNA"/>
</dbReference>
<dbReference type="PANTHER" id="PTHR22880:SF225">
    <property type="entry name" value="BROMODOMAIN-CONTAINING PROTEIN BET-1-RELATED"/>
    <property type="match status" value="1"/>
</dbReference>
<feature type="compositionally biased region" description="Low complexity" evidence="3">
    <location>
        <begin position="783"/>
        <end position="801"/>
    </location>
</feature>
<protein>
    <recommendedName>
        <fullName evidence="4">Bromo domain-containing protein</fullName>
    </recommendedName>
</protein>
<sequence length="1494" mass="166267">MISETAHAECVRLLELLTNPRVQESWSWVFMTPVDIPGYDKVIKKPMDLGTIKKNLGVKPSRCRFKSHEKFARDVRLVFQNALVYNKDDQDVKGSVYAAAQHLLRVFETAYAKAIDNVFRADDAAKAAHREAKVEKRRAEGGDVAKQDGEGALGASSSSSHRHHHSSNSHHSSSNSHHHRHREDGEEGSKHKHKHSKKEKKSKKSKKKSKDREKDREHKHSSSSSGESKKKSHRSEHEGGVASSSSAVAKDVVPIVSRRDVAPPAPTVSAVPQTSSSVVKRELTPTHASGAKMSDAEVTACLSLLMKLIKHKEGNISPAAPFLQPVDLTHFPDYRIKVPNRMHLYGVQKKLRSGSYATIDAFAYDMRLIFSNCLVYNSDVILSKVMRNHAVTLMKLFESQFTKVGGSWPGVPERWKCHQIIHEILAHRTDGQETAQWFKYPVESYYDSPDQIPYNYFKTVKNPMDIGTVSSKLHLGEYKHVSEFIAGMKLVFDNCIRYWKPDPQGQTYCESAETLLRVLHTQSAIFGSSVSSSGAAREKQRPSSSSSSKVKSVCASSHSSTSLPASVPTVSVSGSEQEKIKKKSSSKSSKSSKPSKSREAGAGMSEKDICLGIMKQLRAHKMKGFRGIEIKTAGPFLTAVDTTKYPDYLKIVSEPMDFAKIERKLKSDRYGSVDEFSADVHLIFSNCHKYNSDPVEGADIRAMATNLRNYFVELCNEKLGPLDGMVNGPTHTPTHSAQVASVPSSLASTQPKPPAALARPEAKVHTAAVTGTGSSSLHKPMKKSPAPSPTKRPSSASSSASLARDPKKNIKALKPEPALISAATPAISTKPAAPVKAPITAVSSSASSKELPLDGANLAGLTPEEAKRLRKEMKEKRKKEKKEKKEKKKKKREKKEKKERSKIAATQEKGFAAKGRSAAPASLSTAAAYAPPVAAVATPVKAPPSAAIASKRGLVEPHLASSSASSKKSKKHKKSDLNSWETACDRVLNRLGKIEQVAKLHFNHPLLEVFPHLATEYTSLITEPMDLRTLREQLHAHALTPAEFLRKGRLTFQNAVKFNCADDPASVQVRDMSAHLMWYFDSLCAELQILPASEVPGEQSRAKRDQLRRERAEFVNTVPVELKAKECQKLLRVLNSQKYDKNCWPFRKPVRVLFPALSPDYFEIVKTPMDLSTIAEKLNEFEYKMHGEFIRDVRLTFENAMTYNRADKDREGWSVYSAAVHMLAVVEDLWGDVTLEVMEKTRRRELVRKERMNDSKRKRSDISEVGGEREKKVHKHHHHSTTDGESGHKHHQKHHHKSSKHRTEEAGSATGSTASAATPSKPVVTATSVVGTIVVNGANGSREDSNVSDTTATRVKLQLMPSRPNMERMNKQERKAEEKRRKRARREEEMARTEKRRRTAVAATDDALREAEIRSRRKLQKLEMAEAVRLREERERRAAEEEAERSRRAQMKLNAAAWTGVLLPVASRKQMGFWAKKHTKLQIPSAFQPPAINA</sequence>
<evidence type="ECO:0000256" key="2">
    <source>
        <dbReference type="PROSITE-ProRule" id="PRU00035"/>
    </source>
</evidence>
<feature type="region of interest" description="Disordered" evidence="3">
    <location>
        <begin position="844"/>
        <end position="916"/>
    </location>
</feature>
<dbReference type="CDD" id="cd04369">
    <property type="entry name" value="Bromodomain"/>
    <property type="match status" value="4"/>
</dbReference>
<feature type="compositionally biased region" description="Basic residues" evidence="3">
    <location>
        <begin position="190"/>
        <end position="209"/>
    </location>
</feature>
<dbReference type="Gene3D" id="1.20.920.10">
    <property type="entry name" value="Bromodomain-like"/>
    <property type="match status" value="6"/>
</dbReference>
<feature type="region of interest" description="Disordered" evidence="3">
    <location>
        <begin position="1365"/>
        <end position="1403"/>
    </location>
</feature>
<dbReference type="EMBL" id="RCML01000633">
    <property type="protein sequence ID" value="KAG2972115.1"/>
    <property type="molecule type" value="Genomic_DNA"/>
</dbReference>
<dbReference type="SMART" id="SM00297">
    <property type="entry name" value="BROMO"/>
    <property type="match status" value="5"/>
</dbReference>
<feature type="region of interest" description="Disordered" evidence="3">
    <location>
        <begin position="1248"/>
        <end position="1321"/>
    </location>
</feature>
<evidence type="ECO:0000313" key="9">
    <source>
        <dbReference type="EMBL" id="KAG3214497.1"/>
    </source>
</evidence>
<feature type="region of interest" description="Disordered" evidence="3">
    <location>
        <begin position="530"/>
        <end position="603"/>
    </location>
</feature>
<dbReference type="EMBL" id="RCMI01000627">
    <property type="protein sequence ID" value="KAG2903159.1"/>
    <property type="molecule type" value="Genomic_DNA"/>
</dbReference>
<reference evidence="5" key="2">
    <citation type="submission" date="2018-10" db="EMBL/GenBank/DDBJ databases">
        <title>Effector identification in a new, highly contiguous assembly of the strawberry crown rot pathogen Phytophthora cactorum.</title>
        <authorList>
            <person name="Armitage A.D."/>
            <person name="Nellist C.F."/>
            <person name="Bates H."/>
            <person name="Vickerstaff R.J."/>
            <person name="Harrison R.J."/>
        </authorList>
    </citation>
    <scope>NUCLEOTIDE SEQUENCE</scope>
    <source>
        <strain evidence="5">15-7</strain>
        <strain evidence="6">4032</strain>
        <strain evidence="7">4040</strain>
        <strain evidence="8">P415</strain>
        <strain evidence="9">P421</strain>
    </source>
</reference>
<evidence type="ECO:0000313" key="6">
    <source>
        <dbReference type="EMBL" id="KAG2903159.1"/>
    </source>
</evidence>
<dbReference type="Pfam" id="PF00439">
    <property type="entry name" value="Bromodomain"/>
    <property type="match status" value="6"/>
</dbReference>
<dbReference type="GO" id="GO:0000785">
    <property type="term" value="C:chromatin"/>
    <property type="evidence" value="ECO:0007669"/>
    <property type="project" value="TreeGrafter"/>
</dbReference>
<feature type="domain" description="Bromo" evidence="4">
    <location>
        <begin position="1002"/>
        <end position="1066"/>
    </location>
</feature>
<keyword evidence="11" id="KW-1185">Reference proteome</keyword>
<accession>A0A329RNE8</accession>
<evidence type="ECO:0000259" key="4">
    <source>
        <dbReference type="PROSITE" id="PS50014"/>
    </source>
</evidence>
<dbReference type="Proteomes" id="UP000697107">
    <property type="component" value="Unassembled WGS sequence"/>
</dbReference>
<feature type="region of interest" description="Disordered" evidence="3">
    <location>
        <begin position="131"/>
        <end position="247"/>
    </location>
</feature>
<evidence type="ECO:0000313" key="8">
    <source>
        <dbReference type="EMBL" id="KAG2972115.1"/>
    </source>
</evidence>
<feature type="compositionally biased region" description="Basic residues" evidence="3">
    <location>
        <begin position="876"/>
        <end position="895"/>
    </location>
</feature>
<dbReference type="Proteomes" id="UP000736787">
    <property type="component" value="Unassembled WGS sequence"/>
</dbReference>
<gene>
    <name evidence="10" type="ORF">PC110_g17699</name>
    <name evidence="5" type="ORF">PC113_g16275</name>
    <name evidence="6" type="ORF">PC115_g15418</name>
    <name evidence="7" type="ORF">PC117_g17239</name>
    <name evidence="8" type="ORF">PC118_g15873</name>
    <name evidence="9" type="ORF">PC129_g14588</name>
</gene>
<evidence type="ECO:0000313" key="10">
    <source>
        <dbReference type="EMBL" id="RAW25891.1"/>
    </source>
</evidence>
<dbReference type="SUPFAM" id="SSF47370">
    <property type="entry name" value="Bromodomain"/>
    <property type="match status" value="6"/>
</dbReference>
<evidence type="ECO:0000256" key="3">
    <source>
        <dbReference type="SAM" id="MobiDB-lite"/>
    </source>
</evidence>
<dbReference type="PANTHER" id="PTHR22880">
    <property type="entry name" value="FALZ-RELATED BROMODOMAIN-CONTAINING PROTEINS"/>
    <property type="match status" value="1"/>
</dbReference>
<dbReference type="PROSITE" id="PS50014">
    <property type="entry name" value="BROMODOMAIN_2"/>
    <property type="match status" value="6"/>
</dbReference>
<evidence type="ECO:0000313" key="11">
    <source>
        <dbReference type="Proteomes" id="UP000251314"/>
    </source>
</evidence>
<dbReference type="OrthoDB" id="21449at2759"/>
<dbReference type="GO" id="GO:0005634">
    <property type="term" value="C:nucleus"/>
    <property type="evidence" value="ECO:0007669"/>
    <property type="project" value="TreeGrafter"/>
</dbReference>
<organism evidence="10 11">
    <name type="scientific">Phytophthora cactorum</name>
    <dbReference type="NCBI Taxonomy" id="29920"/>
    <lineage>
        <taxon>Eukaryota</taxon>
        <taxon>Sar</taxon>
        <taxon>Stramenopiles</taxon>
        <taxon>Oomycota</taxon>
        <taxon>Peronosporomycetes</taxon>
        <taxon>Peronosporales</taxon>
        <taxon>Peronosporaceae</taxon>
        <taxon>Phytophthora</taxon>
    </lineage>
</organism>
<dbReference type="Proteomes" id="UP000760860">
    <property type="component" value="Unassembled WGS sequence"/>
</dbReference>
<dbReference type="PRINTS" id="PR00503">
    <property type="entry name" value="BROMODOMAIN"/>
</dbReference>
<feature type="compositionally biased region" description="Basic and acidic residues" evidence="3">
    <location>
        <begin position="131"/>
        <end position="149"/>
    </location>
</feature>
<feature type="domain" description="Bromo" evidence="4">
    <location>
        <begin position="430"/>
        <end position="506"/>
    </location>
</feature>
<dbReference type="EMBL" id="MJFZ01000701">
    <property type="protein sequence ID" value="RAW25891.1"/>
    <property type="molecule type" value="Genomic_DNA"/>
</dbReference>
<dbReference type="VEuPathDB" id="FungiDB:PC110_g17699"/>
<feature type="domain" description="Bromo" evidence="4">
    <location>
        <begin position="22"/>
        <end position="93"/>
    </location>
</feature>
<feature type="compositionally biased region" description="Basic and acidic residues" evidence="3">
    <location>
        <begin position="1248"/>
        <end position="1271"/>
    </location>
</feature>
<feature type="region of interest" description="Disordered" evidence="3">
    <location>
        <begin position="725"/>
        <end position="816"/>
    </location>
</feature>
<name>A0A329RNE8_9STRA</name>
<dbReference type="STRING" id="29920.A0A329RNE8"/>
<feature type="compositionally biased region" description="Low complexity" evidence="3">
    <location>
        <begin position="543"/>
        <end position="566"/>
    </location>
</feature>
<evidence type="ECO:0000313" key="5">
    <source>
        <dbReference type="EMBL" id="KAG2851015.1"/>
    </source>
</evidence>
<dbReference type="GO" id="GO:0006355">
    <property type="term" value="P:regulation of DNA-templated transcription"/>
    <property type="evidence" value="ECO:0007669"/>
    <property type="project" value="TreeGrafter"/>
</dbReference>
<reference evidence="10 11" key="1">
    <citation type="submission" date="2018-01" db="EMBL/GenBank/DDBJ databases">
        <title>Draft genome of the strawberry crown rot pathogen Phytophthora cactorum.</title>
        <authorList>
            <person name="Armitage A.D."/>
            <person name="Lysoe E."/>
            <person name="Nellist C.F."/>
            <person name="Harrison R.J."/>
            <person name="Brurberg M.B."/>
        </authorList>
    </citation>
    <scope>NUCLEOTIDE SEQUENCE [LARGE SCALE GENOMIC DNA]</scope>
    <source>
        <strain evidence="10 11">10300</strain>
    </source>
</reference>
<proteinExistence type="predicted"/>
<feature type="domain" description="Bromo" evidence="4">
    <location>
        <begin position="1138"/>
        <end position="1211"/>
    </location>
</feature>
<dbReference type="InterPro" id="IPR001487">
    <property type="entry name" value="Bromodomain"/>
</dbReference>
<dbReference type="Proteomes" id="UP000251314">
    <property type="component" value="Unassembled WGS sequence"/>
</dbReference>
<feature type="compositionally biased region" description="Basic and acidic residues" evidence="3">
    <location>
        <begin position="864"/>
        <end position="875"/>
    </location>
</feature>
<feature type="compositionally biased region" description="Basic residues" evidence="3">
    <location>
        <begin position="1288"/>
        <end position="1300"/>
    </location>
</feature>